<dbReference type="SUPFAM" id="SSF52096">
    <property type="entry name" value="ClpP/crotonase"/>
    <property type="match status" value="1"/>
</dbReference>
<evidence type="ECO:0000313" key="3">
    <source>
        <dbReference type="Proteomes" id="UP000198649"/>
    </source>
</evidence>
<dbReference type="GO" id="GO:0003824">
    <property type="term" value="F:catalytic activity"/>
    <property type="evidence" value="ECO:0007669"/>
    <property type="project" value="UniProtKB-ARBA"/>
</dbReference>
<dbReference type="CDD" id="cd06558">
    <property type="entry name" value="crotonase-like"/>
    <property type="match status" value="1"/>
</dbReference>
<reference evidence="2 3" key="1">
    <citation type="submission" date="2016-10" db="EMBL/GenBank/DDBJ databases">
        <authorList>
            <person name="de Groot N.N."/>
        </authorList>
    </citation>
    <scope>NUCLEOTIDE SEQUENCE [LARGE SCALE GENOMIC DNA]</scope>
    <source>
        <strain evidence="2 3">CGMCC 1.11156</strain>
    </source>
</reference>
<accession>A0A1I3BA52</accession>
<sequence>MSTYETLDWAVDDDGVATLTINRPEALNAFNLTMARELEQVFLTDARAADVRAVVVTGAGRAFCAGMDLSAEGNVFGLDESVTPTPEELRAHLTQAPYHDGIRDTGGRVTLAIHALPKPVIAAINGPAVGIGATMTLAMDLRLASTKARIGFVFGRLGIVPEACSTWFLPRIVGIQQALEWAYSADILTAEQALAGRLLRSLHEPDDLLPAAQELARSFVVDRSPVALGLAKQLLYRNGAAADPLEAHLSDSLAMFYTSIGDGKEGVAAFKEKRTPRFTGSAEELPRIFAD</sequence>
<dbReference type="OrthoDB" id="9777711at2"/>
<dbReference type="InterPro" id="IPR014748">
    <property type="entry name" value="Enoyl-CoA_hydra_C"/>
</dbReference>
<evidence type="ECO:0000313" key="2">
    <source>
        <dbReference type="EMBL" id="SFH59168.1"/>
    </source>
</evidence>
<dbReference type="Proteomes" id="UP000198649">
    <property type="component" value="Unassembled WGS sequence"/>
</dbReference>
<name>A0A1I3BA52_9ACTN</name>
<dbReference type="PANTHER" id="PTHR43684:SF4">
    <property type="entry name" value="ENOYL-COA HYDRATASE_ISOMERASE FAMILY PROTEIN (AFU_ORTHOLOGUE AFUA_1G01890)"/>
    <property type="match status" value="1"/>
</dbReference>
<dbReference type="InterPro" id="IPR051053">
    <property type="entry name" value="ECH/Chromodomain_protein"/>
</dbReference>
<proteinExistence type="inferred from homology"/>
<keyword evidence="3" id="KW-1185">Reference proteome</keyword>
<dbReference type="STRING" id="1005945.SAMN05216561_10117"/>
<dbReference type="PANTHER" id="PTHR43684">
    <property type="match status" value="1"/>
</dbReference>
<comment type="similarity">
    <text evidence="1">Belongs to the enoyl-CoA hydratase/isomerase family.</text>
</comment>
<gene>
    <name evidence="2" type="ORF">SAMN05216561_10117</name>
</gene>
<dbReference type="NCBIfam" id="NF006109">
    <property type="entry name" value="PRK08260.1"/>
    <property type="match status" value="1"/>
</dbReference>
<evidence type="ECO:0000256" key="1">
    <source>
        <dbReference type="ARBA" id="ARBA00005254"/>
    </source>
</evidence>
<organism evidence="2 3">
    <name type="scientific">Nocardioides psychrotolerans</name>
    <dbReference type="NCBI Taxonomy" id="1005945"/>
    <lineage>
        <taxon>Bacteria</taxon>
        <taxon>Bacillati</taxon>
        <taxon>Actinomycetota</taxon>
        <taxon>Actinomycetes</taxon>
        <taxon>Propionibacteriales</taxon>
        <taxon>Nocardioidaceae</taxon>
        <taxon>Nocardioides</taxon>
    </lineage>
</organism>
<dbReference type="InterPro" id="IPR029045">
    <property type="entry name" value="ClpP/crotonase-like_dom_sf"/>
</dbReference>
<dbReference type="Gene3D" id="3.90.226.10">
    <property type="entry name" value="2-enoyl-CoA Hydratase, Chain A, domain 1"/>
    <property type="match status" value="1"/>
</dbReference>
<dbReference type="Gene3D" id="1.10.12.10">
    <property type="entry name" value="Lyase 2-enoyl-coa Hydratase, Chain A, domain 2"/>
    <property type="match status" value="1"/>
</dbReference>
<dbReference type="Pfam" id="PF00378">
    <property type="entry name" value="ECH_1"/>
    <property type="match status" value="2"/>
</dbReference>
<dbReference type="InterPro" id="IPR001753">
    <property type="entry name" value="Enoyl-CoA_hydra/iso"/>
</dbReference>
<dbReference type="AlphaFoldDB" id="A0A1I3BA52"/>
<protein>
    <submittedName>
        <fullName evidence="2">Enoyl-CoA hydratase/carnithine racemase</fullName>
    </submittedName>
</protein>
<dbReference type="EMBL" id="FOQG01000001">
    <property type="protein sequence ID" value="SFH59168.1"/>
    <property type="molecule type" value="Genomic_DNA"/>
</dbReference>
<dbReference type="RefSeq" id="WP_091109395.1">
    <property type="nucleotide sequence ID" value="NZ_BKAF01000001.1"/>
</dbReference>